<reference evidence="2" key="1">
    <citation type="submission" date="2021-08" db="EMBL/GenBank/DDBJ databases">
        <title>Sphingopyxis panaciterrulae sp. nov., isolated from the surface water of the Yellow Sea.</title>
        <authorList>
            <person name="Gao Z."/>
            <person name="Zhang D."/>
            <person name="Zhang A."/>
        </authorList>
    </citation>
    <scope>NUCLEOTIDE SEQUENCE</scope>
    <source>
        <strain evidence="2">XHP0097</strain>
    </source>
</reference>
<evidence type="ECO:0000256" key="1">
    <source>
        <dbReference type="SAM" id="MobiDB-lite"/>
    </source>
</evidence>
<accession>A0ABS7MCF8</accession>
<feature type="compositionally biased region" description="Low complexity" evidence="1">
    <location>
        <begin position="45"/>
        <end position="57"/>
    </location>
</feature>
<proteinExistence type="predicted"/>
<evidence type="ECO:0000313" key="2">
    <source>
        <dbReference type="EMBL" id="MBY4636497.1"/>
    </source>
</evidence>
<protein>
    <submittedName>
        <fullName evidence="2">Uncharacterized protein</fullName>
    </submittedName>
</protein>
<gene>
    <name evidence="2" type="ORF">K5P26_05005</name>
</gene>
<name>A0ABS7MCF8_9SPHN</name>
<organism evidence="2 3">
    <name type="scientific">Sphingopyxis jiangsuensis</name>
    <dbReference type="NCBI Taxonomy" id="2871171"/>
    <lineage>
        <taxon>Bacteria</taxon>
        <taxon>Pseudomonadati</taxon>
        <taxon>Pseudomonadota</taxon>
        <taxon>Alphaproteobacteria</taxon>
        <taxon>Sphingomonadales</taxon>
        <taxon>Sphingomonadaceae</taxon>
        <taxon>Sphingopyxis</taxon>
    </lineage>
</organism>
<keyword evidence="3" id="KW-1185">Reference proteome</keyword>
<dbReference type="RefSeq" id="WP_222135944.1">
    <property type="nucleotide sequence ID" value="NZ_JAILXK010000001.1"/>
</dbReference>
<dbReference type="EMBL" id="JAILXK010000001">
    <property type="protein sequence ID" value="MBY4636497.1"/>
    <property type="molecule type" value="Genomic_DNA"/>
</dbReference>
<evidence type="ECO:0000313" key="3">
    <source>
        <dbReference type="Proteomes" id="UP001166571"/>
    </source>
</evidence>
<dbReference type="Proteomes" id="UP001166571">
    <property type="component" value="Unassembled WGS sequence"/>
</dbReference>
<sequence length="86" mass="9181">MSERRSSQFEFPDEREVSARDIAAVWPCSSLVAPVPLPMAHPDPGSSGKKSGRSAARTPFDGNRIGPRRPGAILAALAAIWKNGLL</sequence>
<feature type="region of interest" description="Disordered" evidence="1">
    <location>
        <begin position="37"/>
        <end position="65"/>
    </location>
</feature>
<comment type="caution">
    <text evidence="2">The sequence shown here is derived from an EMBL/GenBank/DDBJ whole genome shotgun (WGS) entry which is preliminary data.</text>
</comment>